<dbReference type="EMBL" id="CP042467">
    <property type="protein sequence ID" value="QED26875.1"/>
    <property type="molecule type" value="Genomic_DNA"/>
</dbReference>
<dbReference type="KEGG" id="bbae:FRD01_06390"/>
<sequence>MSDNPEGKVIHVAFGAARNPEPEVQEPVSEEAKHKLEVFSELIESGIVMVTLDTRVEGVHVPQQFAGMPQLHLNFSYDYQIPDFDFDGEGVRASLSFSGVNTFCEIPWDAVYMMRPETIEDSVVFPMSFPQEILDMLPPEILEELQAAQAEEE</sequence>
<dbReference type="InterPro" id="IPR007481">
    <property type="entry name" value="SspB"/>
</dbReference>
<accession>A0A5B8XMX0</accession>
<dbReference type="RefSeq" id="WP_146958560.1">
    <property type="nucleotide sequence ID" value="NZ_CP042467.1"/>
</dbReference>
<dbReference type="Pfam" id="PF04386">
    <property type="entry name" value="SspB"/>
    <property type="match status" value="1"/>
</dbReference>
<dbReference type="Proteomes" id="UP000321595">
    <property type="component" value="Chromosome"/>
</dbReference>
<dbReference type="Gene3D" id="2.30.30.220">
    <property type="entry name" value="SspB-like"/>
    <property type="match status" value="1"/>
</dbReference>
<keyword evidence="2" id="KW-1185">Reference proteome</keyword>
<reference evidence="1 2" key="1">
    <citation type="submission" date="2019-08" db="EMBL/GenBank/DDBJ databases">
        <authorList>
            <person name="Liang Q."/>
        </authorList>
    </citation>
    <scope>NUCLEOTIDE SEQUENCE [LARGE SCALE GENOMIC DNA]</scope>
    <source>
        <strain evidence="1 2">V1718</strain>
    </source>
</reference>
<evidence type="ECO:0000313" key="1">
    <source>
        <dbReference type="EMBL" id="QED26875.1"/>
    </source>
</evidence>
<gene>
    <name evidence="1" type="ORF">FRD01_06390</name>
</gene>
<evidence type="ECO:0000313" key="2">
    <source>
        <dbReference type="Proteomes" id="UP000321595"/>
    </source>
</evidence>
<name>A0A5B8XMX0_9DELT</name>
<organism evidence="1 2">
    <name type="scientific">Microvenator marinus</name>
    <dbReference type="NCBI Taxonomy" id="2600177"/>
    <lineage>
        <taxon>Bacteria</taxon>
        <taxon>Deltaproteobacteria</taxon>
        <taxon>Bradymonadales</taxon>
        <taxon>Microvenatoraceae</taxon>
        <taxon>Microvenator</taxon>
    </lineage>
</organism>
<dbReference type="InterPro" id="IPR036760">
    <property type="entry name" value="SspB-like_sf"/>
</dbReference>
<dbReference type="AlphaFoldDB" id="A0A5B8XMX0"/>
<protein>
    <recommendedName>
        <fullName evidence="3">Stringent starvation protein B</fullName>
    </recommendedName>
</protein>
<dbReference type="OrthoDB" id="5509997at2"/>
<dbReference type="SUPFAM" id="SSF101738">
    <property type="entry name" value="SspB-like"/>
    <property type="match status" value="1"/>
</dbReference>
<proteinExistence type="predicted"/>
<evidence type="ECO:0008006" key="3">
    <source>
        <dbReference type="Google" id="ProtNLM"/>
    </source>
</evidence>